<evidence type="ECO:0000313" key="3">
    <source>
        <dbReference type="Proteomes" id="UP000321393"/>
    </source>
</evidence>
<sequence>MSQPEDTLGIQIQTKGLDVLGIQIIRDRKNKMLALSQHGVHLSKEQCPKTPQEVKDMQHIPYASAIGSLMILGKSTSGSVFTLNGGVMVWHNIKQGYIVCFTMEDECVVACEVVKKVVWLIKFLHDLEVVPNMNLPITLYCDNNGIVANFKEPHSDK</sequence>
<organism evidence="1 3">
    <name type="scientific">Cucumis melo var. makuwa</name>
    <name type="common">Oriental melon</name>
    <dbReference type="NCBI Taxonomy" id="1194695"/>
    <lineage>
        <taxon>Eukaryota</taxon>
        <taxon>Viridiplantae</taxon>
        <taxon>Streptophyta</taxon>
        <taxon>Embryophyta</taxon>
        <taxon>Tracheophyta</taxon>
        <taxon>Spermatophyta</taxon>
        <taxon>Magnoliopsida</taxon>
        <taxon>eudicotyledons</taxon>
        <taxon>Gunneridae</taxon>
        <taxon>Pentapetalae</taxon>
        <taxon>rosids</taxon>
        <taxon>fabids</taxon>
        <taxon>Cucurbitales</taxon>
        <taxon>Cucurbitaceae</taxon>
        <taxon>Benincaseae</taxon>
        <taxon>Cucumis</taxon>
    </lineage>
</organism>
<gene>
    <name evidence="2" type="ORF">E5676_scaffold455G003150</name>
    <name evidence="1" type="ORF">E6C27_scaffold285G001150</name>
</gene>
<dbReference type="Proteomes" id="UP000321947">
    <property type="component" value="Unassembled WGS sequence"/>
</dbReference>
<reference evidence="3 4" key="1">
    <citation type="submission" date="2019-08" db="EMBL/GenBank/DDBJ databases">
        <title>Draft genome sequences of two oriental melons (Cucumis melo L. var makuwa).</title>
        <authorList>
            <person name="Kwon S.-Y."/>
        </authorList>
    </citation>
    <scope>NUCLEOTIDE SEQUENCE [LARGE SCALE GENOMIC DNA]</scope>
    <source>
        <strain evidence="4">cv. Chang Bougi</strain>
        <strain evidence="3">cv. SW 3</strain>
        <tissue evidence="1">Leaf</tissue>
    </source>
</reference>
<proteinExistence type="predicted"/>
<evidence type="ECO:0000313" key="1">
    <source>
        <dbReference type="EMBL" id="KAA0035468.1"/>
    </source>
</evidence>
<dbReference type="CDD" id="cd09272">
    <property type="entry name" value="RNase_HI_RT_Ty1"/>
    <property type="match status" value="1"/>
</dbReference>
<accession>A0A5A7SXZ1</accession>
<evidence type="ECO:0000313" key="4">
    <source>
        <dbReference type="Proteomes" id="UP000321947"/>
    </source>
</evidence>
<dbReference type="EMBL" id="SSTD01000141">
    <property type="protein sequence ID" value="TYK31057.1"/>
    <property type="molecule type" value="Genomic_DNA"/>
</dbReference>
<dbReference type="EMBL" id="SSTE01019907">
    <property type="protein sequence ID" value="KAA0035468.1"/>
    <property type="molecule type" value="Genomic_DNA"/>
</dbReference>
<dbReference type="AlphaFoldDB" id="A0A5A7SXZ1"/>
<dbReference type="OrthoDB" id="1721964at2759"/>
<comment type="caution">
    <text evidence="1">The sequence shown here is derived from an EMBL/GenBank/DDBJ whole genome shotgun (WGS) entry which is preliminary data.</text>
</comment>
<protein>
    <submittedName>
        <fullName evidence="1">Gag/pol protein</fullName>
    </submittedName>
</protein>
<dbReference type="Proteomes" id="UP000321393">
    <property type="component" value="Unassembled WGS sequence"/>
</dbReference>
<evidence type="ECO:0000313" key="2">
    <source>
        <dbReference type="EMBL" id="TYK31057.1"/>
    </source>
</evidence>
<name>A0A5A7SXZ1_CUCMM</name>